<keyword evidence="11" id="KW-1133">Transmembrane helix</keyword>
<dbReference type="InterPro" id="IPR036087">
    <property type="entry name" value="Nict_dMeBzImd_PRibTrfase_sf"/>
</dbReference>
<evidence type="ECO:0000256" key="10">
    <source>
        <dbReference type="HAMAP-Rule" id="MF_00230"/>
    </source>
</evidence>
<keyword evidence="5 10" id="KW-0169">Cobalamin biosynthesis</keyword>
<dbReference type="PANTHER" id="PTHR43463:SF1">
    <property type="entry name" value="NICOTINATE-NUCLEOTIDE--DIMETHYLBENZIMIDAZOLE PHOSPHORIBOSYLTRANSFERASE"/>
    <property type="match status" value="1"/>
</dbReference>
<dbReference type="EC" id="2.4.2.21" evidence="3 10"/>
<evidence type="ECO:0000256" key="8">
    <source>
        <dbReference type="ARBA" id="ARBA00030686"/>
    </source>
</evidence>
<dbReference type="FunFam" id="3.40.50.10210:FF:000001">
    <property type="entry name" value="Nicotinate-nucleotide--dimethylbenzimidazole phosphoribosyltransferase"/>
    <property type="match status" value="1"/>
</dbReference>
<dbReference type="Gene3D" id="1.10.1610.10">
    <property type="match status" value="1"/>
</dbReference>
<gene>
    <name evidence="10" type="primary">cobT</name>
    <name evidence="12" type="ORF">HDE68_003818</name>
</gene>
<dbReference type="Pfam" id="PF02277">
    <property type="entry name" value="DBI_PRT"/>
    <property type="match status" value="1"/>
</dbReference>
<keyword evidence="6 10" id="KW-0328">Glycosyltransferase</keyword>
<dbReference type="Gene3D" id="3.40.50.10210">
    <property type="match status" value="1"/>
</dbReference>
<comment type="pathway">
    <text evidence="1 10">Nucleoside biosynthesis; alpha-ribazole biosynthesis; alpha-ribazole from 5,6-dimethylbenzimidazole: step 1/2.</text>
</comment>
<dbReference type="GO" id="GO:0009236">
    <property type="term" value="P:cobalamin biosynthetic process"/>
    <property type="evidence" value="ECO:0007669"/>
    <property type="project" value="UniProtKB-UniRule"/>
</dbReference>
<keyword evidence="11" id="KW-0812">Transmembrane</keyword>
<evidence type="ECO:0000313" key="13">
    <source>
        <dbReference type="Proteomes" id="UP000537204"/>
    </source>
</evidence>
<evidence type="ECO:0000256" key="7">
    <source>
        <dbReference type="ARBA" id="ARBA00022679"/>
    </source>
</evidence>
<evidence type="ECO:0000256" key="1">
    <source>
        <dbReference type="ARBA" id="ARBA00005049"/>
    </source>
</evidence>
<sequence length="334" mass="35864">MITEDLKVLIDNKTKPPGSLGMLEDLALQIGEILETTNPQLINPHLVVFAADHGIAREGVSAFPQEVTRQMVLNFLNGGAAINVFCRQHAINLQVVDAGVNYDFEDGLPLGDGKIAKGTASFLDGPAMTIAQAKLCLLKGEEVVVEIAAKGCNVIGFGEMGIGNTSSAAVLMSLLCDLPIADCIGRGTGLNDIQLLKKQQILEQAIANYKGDSDIYELMAHFGGFELLEMTGAMLAAAKRKMIIMVDGFIATVAYLCAYGIDQRIKNNAVFCHESEEKGHRYLLSYLDAKPLLGLHLRLGEGTGCALAYPLLKSAVNFLNEMASFQSAEITNKS</sequence>
<reference evidence="12 13" key="1">
    <citation type="submission" date="2020-08" db="EMBL/GenBank/DDBJ databases">
        <title>Genomic Encyclopedia of Type Strains, Phase IV (KMG-V): Genome sequencing to study the core and pangenomes of soil and plant-associated prokaryotes.</title>
        <authorList>
            <person name="Whitman W."/>
        </authorList>
    </citation>
    <scope>NUCLEOTIDE SEQUENCE [LARGE SCALE GENOMIC DNA]</scope>
    <source>
        <strain evidence="12 13">S3M1</strain>
    </source>
</reference>
<evidence type="ECO:0000256" key="4">
    <source>
        <dbReference type="ARBA" id="ARBA00015486"/>
    </source>
</evidence>
<evidence type="ECO:0000256" key="2">
    <source>
        <dbReference type="ARBA" id="ARBA00007110"/>
    </source>
</evidence>
<name>A0A7W8ZPN4_9SPHI</name>
<protein>
    <recommendedName>
        <fullName evidence="4 10">Nicotinate-nucleotide--dimethylbenzimidazole phosphoribosyltransferase</fullName>
        <shortName evidence="10">NN:DBI PRT</shortName>
        <ecNumber evidence="3 10">2.4.2.21</ecNumber>
    </recommendedName>
    <alternativeName>
        <fullName evidence="8 10">N(1)-alpha-phosphoribosyltransferase</fullName>
    </alternativeName>
</protein>
<dbReference type="PANTHER" id="PTHR43463">
    <property type="entry name" value="NICOTINATE-NUCLEOTIDE--DIMETHYLBENZIMIDAZOLE PHOSPHORIBOSYLTRANSFERASE"/>
    <property type="match status" value="1"/>
</dbReference>
<dbReference type="InterPro" id="IPR003200">
    <property type="entry name" value="Nict_dMeBzImd_PRibTrfase"/>
</dbReference>
<comment type="catalytic activity">
    <reaction evidence="9 10">
        <text>5,6-dimethylbenzimidazole + nicotinate beta-D-ribonucleotide = alpha-ribazole 5'-phosphate + nicotinate + H(+)</text>
        <dbReference type="Rhea" id="RHEA:11196"/>
        <dbReference type="ChEBI" id="CHEBI:15378"/>
        <dbReference type="ChEBI" id="CHEBI:15890"/>
        <dbReference type="ChEBI" id="CHEBI:32544"/>
        <dbReference type="ChEBI" id="CHEBI:57502"/>
        <dbReference type="ChEBI" id="CHEBI:57918"/>
        <dbReference type="EC" id="2.4.2.21"/>
    </reaction>
</comment>
<evidence type="ECO:0000256" key="11">
    <source>
        <dbReference type="SAM" id="Phobius"/>
    </source>
</evidence>
<keyword evidence="7 10" id="KW-0808">Transferase</keyword>
<dbReference type="UniPathway" id="UPA00061">
    <property type="reaction ID" value="UER00516"/>
</dbReference>
<dbReference type="InterPro" id="IPR017846">
    <property type="entry name" value="Nict_dMeBzImd_PRibTrfase_bact"/>
</dbReference>
<dbReference type="Proteomes" id="UP000537204">
    <property type="component" value="Unassembled WGS sequence"/>
</dbReference>
<evidence type="ECO:0000256" key="6">
    <source>
        <dbReference type="ARBA" id="ARBA00022676"/>
    </source>
</evidence>
<dbReference type="RefSeq" id="WP_183883748.1">
    <property type="nucleotide sequence ID" value="NZ_JACHCE010000006.1"/>
</dbReference>
<accession>A0A7W8ZPN4</accession>
<keyword evidence="11" id="KW-0472">Membrane</keyword>
<dbReference type="HAMAP" id="MF_00230">
    <property type="entry name" value="CobT"/>
    <property type="match status" value="1"/>
</dbReference>
<comment type="similarity">
    <text evidence="2 10">Belongs to the CobT family.</text>
</comment>
<dbReference type="NCBIfam" id="TIGR03160">
    <property type="entry name" value="cobT_DBIPRT"/>
    <property type="match status" value="1"/>
</dbReference>
<organism evidence="12 13">
    <name type="scientific">Pedobacter cryoconitis</name>
    <dbReference type="NCBI Taxonomy" id="188932"/>
    <lineage>
        <taxon>Bacteria</taxon>
        <taxon>Pseudomonadati</taxon>
        <taxon>Bacteroidota</taxon>
        <taxon>Sphingobacteriia</taxon>
        <taxon>Sphingobacteriales</taxon>
        <taxon>Sphingobacteriaceae</taxon>
        <taxon>Pedobacter</taxon>
    </lineage>
</organism>
<comment type="function">
    <text evidence="10">Catalyzes the synthesis of alpha-ribazole-5'-phosphate from nicotinate mononucleotide (NAMN) and 5,6-dimethylbenzimidazole (DMB).</text>
</comment>
<comment type="caution">
    <text evidence="12">The sequence shown here is derived from an EMBL/GenBank/DDBJ whole genome shotgun (WGS) entry which is preliminary data.</text>
</comment>
<dbReference type="InterPro" id="IPR023195">
    <property type="entry name" value="Nict_dMeBzImd_PRibTrfase_N"/>
</dbReference>
<feature type="transmembrane region" description="Helical" evidence="11">
    <location>
        <begin position="242"/>
        <end position="261"/>
    </location>
</feature>
<dbReference type="CDD" id="cd02439">
    <property type="entry name" value="DMB-PRT_CobT"/>
    <property type="match status" value="1"/>
</dbReference>
<evidence type="ECO:0000256" key="5">
    <source>
        <dbReference type="ARBA" id="ARBA00022573"/>
    </source>
</evidence>
<dbReference type="AlphaFoldDB" id="A0A7W8ZPN4"/>
<dbReference type="EMBL" id="JACHCE010000006">
    <property type="protein sequence ID" value="MBB5637893.1"/>
    <property type="molecule type" value="Genomic_DNA"/>
</dbReference>
<evidence type="ECO:0000313" key="12">
    <source>
        <dbReference type="EMBL" id="MBB5637893.1"/>
    </source>
</evidence>
<feature type="active site" description="Proton acceptor" evidence="10">
    <location>
        <position position="301"/>
    </location>
</feature>
<proteinExistence type="inferred from homology"/>
<evidence type="ECO:0000256" key="9">
    <source>
        <dbReference type="ARBA" id="ARBA00047340"/>
    </source>
</evidence>
<evidence type="ECO:0000256" key="3">
    <source>
        <dbReference type="ARBA" id="ARBA00011991"/>
    </source>
</evidence>
<dbReference type="NCBIfam" id="NF000996">
    <property type="entry name" value="PRK00105.1"/>
    <property type="match status" value="1"/>
</dbReference>
<dbReference type="GO" id="GO:0008939">
    <property type="term" value="F:nicotinate-nucleotide-dimethylbenzimidazole phosphoribosyltransferase activity"/>
    <property type="evidence" value="ECO:0007669"/>
    <property type="project" value="UniProtKB-UniRule"/>
</dbReference>
<dbReference type="SUPFAM" id="SSF52733">
    <property type="entry name" value="Nicotinate mononucleotide:5,6-dimethylbenzimidazole phosphoribosyltransferase (CobT)"/>
    <property type="match status" value="1"/>
</dbReference>